<accession>A0A0F9FJA9</accession>
<protein>
    <submittedName>
        <fullName evidence="1">Uncharacterized protein</fullName>
    </submittedName>
</protein>
<comment type="caution">
    <text evidence="1">The sequence shown here is derived from an EMBL/GenBank/DDBJ whole genome shotgun (WGS) entry which is preliminary data.</text>
</comment>
<sequence>MQPIMEVVPDTNPTKKILIIGKAPSSMSDAPCSDTSWDVWTLSDMVMLKQVPRCTLHFELHSYDFMVGRGESQPQYLEWLKQKHDFPIICSEHIKEFPSCVLFPKVEIVERFGTYFSNTVSWMIALAIQKGATDIGIYGVDMAAGDAEYTGQRPSCEYFMGWAKGLGINLIVAEHSDLLKTRGLYGFDSDLNEMHKKWASRQAEMQERYNKTRQQRDQSAVDAAYYKGALEAQGYYAQWMYR</sequence>
<organism evidence="1">
    <name type="scientific">marine sediment metagenome</name>
    <dbReference type="NCBI Taxonomy" id="412755"/>
    <lineage>
        <taxon>unclassified sequences</taxon>
        <taxon>metagenomes</taxon>
        <taxon>ecological metagenomes</taxon>
    </lineage>
</organism>
<name>A0A0F9FJA9_9ZZZZ</name>
<reference evidence="1" key="1">
    <citation type="journal article" date="2015" name="Nature">
        <title>Complex archaea that bridge the gap between prokaryotes and eukaryotes.</title>
        <authorList>
            <person name="Spang A."/>
            <person name="Saw J.H."/>
            <person name="Jorgensen S.L."/>
            <person name="Zaremba-Niedzwiedzka K."/>
            <person name="Martijn J."/>
            <person name="Lind A.E."/>
            <person name="van Eijk R."/>
            <person name="Schleper C."/>
            <person name="Guy L."/>
            <person name="Ettema T.J."/>
        </authorList>
    </citation>
    <scope>NUCLEOTIDE SEQUENCE</scope>
</reference>
<evidence type="ECO:0000313" key="1">
    <source>
        <dbReference type="EMBL" id="KKL78586.1"/>
    </source>
</evidence>
<dbReference type="AlphaFoldDB" id="A0A0F9FJA9"/>
<dbReference type="EMBL" id="LAZR01023413">
    <property type="protein sequence ID" value="KKL78586.1"/>
    <property type="molecule type" value="Genomic_DNA"/>
</dbReference>
<gene>
    <name evidence="1" type="ORF">LCGC14_2023340</name>
</gene>
<proteinExistence type="predicted"/>